<dbReference type="AlphaFoldDB" id="A0A1M6KHX3"/>
<reference evidence="2 3" key="1">
    <citation type="submission" date="2016-11" db="EMBL/GenBank/DDBJ databases">
        <authorList>
            <person name="Jaros S."/>
            <person name="Januszkiewicz K."/>
            <person name="Wedrychowicz H."/>
        </authorList>
    </citation>
    <scope>NUCLEOTIDE SEQUENCE [LARGE SCALE GENOMIC DNA]</scope>
    <source>
        <strain evidence="2 3">CGMCC 1.8863</strain>
    </source>
</reference>
<accession>A0A1M6KHX3</accession>
<organism evidence="2 3">
    <name type="scientific">Arenibacter nanhaiticus</name>
    <dbReference type="NCBI Taxonomy" id="558155"/>
    <lineage>
        <taxon>Bacteria</taxon>
        <taxon>Pseudomonadati</taxon>
        <taxon>Bacteroidota</taxon>
        <taxon>Flavobacteriia</taxon>
        <taxon>Flavobacteriales</taxon>
        <taxon>Flavobacteriaceae</taxon>
        <taxon>Arenibacter</taxon>
    </lineage>
</organism>
<keyword evidence="1" id="KW-1133">Transmembrane helix</keyword>
<dbReference type="EMBL" id="FQYX01000026">
    <property type="protein sequence ID" value="SHJ58500.1"/>
    <property type="molecule type" value="Genomic_DNA"/>
</dbReference>
<feature type="transmembrane region" description="Helical" evidence="1">
    <location>
        <begin position="20"/>
        <end position="38"/>
    </location>
</feature>
<dbReference type="Proteomes" id="UP000184231">
    <property type="component" value="Unassembled WGS sequence"/>
</dbReference>
<evidence type="ECO:0000313" key="3">
    <source>
        <dbReference type="Proteomes" id="UP000184231"/>
    </source>
</evidence>
<keyword evidence="1" id="KW-0812">Transmembrane</keyword>
<evidence type="ECO:0000313" key="2">
    <source>
        <dbReference type="EMBL" id="SHJ58500.1"/>
    </source>
</evidence>
<proteinExistence type="predicted"/>
<name>A0A1M6KHX3_9FLAO</name>
<sequence length="56" mass="6488">MKYLLTNSSKNYTMALNTKLLGVFILLSISTFAIYFSPMEKWNTEKHKIITEKLTA</sequence>
<gene>
    <name evidence="2" type="ORF">SAMN04487911_1267</name>
</gene>
<keyword evidence="3" id="KW-1185">Reference proteome</keyword>
<evidence type="ECO:0000256" key="1">
    <source>
        <dbReference type="SAM" id="Phobius"/>
    </source>
</evidence>
<keyword evidence="1" id="KW-0472">Membrane</keyword>
<protein>
    <submittedName>
        <fullName evidence="2">Uncharacterized protein</fullName>
    </submittedName>
</protein>